<organism evidence="4 5">
    <name type="scientific">Kineosporia babensis</name>
    <dbReference type="NCBI Taxonomy" id="499548"/>
    <lineage>
        <taxon>Bacteria</taxon>
        <taxon>Bacillati</taxon>
        <taxon>Actinomycetota</taxon>
        <taxon>Actinomycetes</taxon>
        <taxon>Kineosporiales</taxon>
        <taxon>Kineosporiaceae</taxon>
        <taxon>Kineosporia</taxon>
    </lineage>
</organism>
<dbReference type="Proteomes" id="UP001138997">
    <property type="component" value="Unassembled WGS sequence"/>
</dbReference>
<dbReference type="AlphaFoldDB" id="A0A9X1NHY6"/>
<dbReference type="InterPro" id="IPR027417">
    <property type="entry name" value="P-loop_NTPase"/>
</dbReference>
<evidence type="ECO:0000313" key="5">
    <source>
        <dbReference type="Proteomes" id="UP001138997"/>
    </source>
</evidence>
<feature type="domain" description="Sulfotransferase" evidence="3">
    <location>
        <begin position="32"/>
        <end position="254"/>
    </location>
</feature>
<sequence length="292" mass="33437">MIKRVLPDSGKNVVRNGLRGWGRATAGLRPLPDFLVIGTKRGGTTSLWNYLLSHPGVLPMFPSPLNIKSPHYFYWHYANGPLWYRSHFASTPTRTVLSRLRGAPTRTGEASPNYLYDPRVPARAAELLPTAKVIMLLRDPAERAYSHYKERVRAGVEDLSFEDALAAEPGRLAGEAEKMQADPYYYSRPYDYYAYQDRGVYAPQIERWQQQVPAERLLILRSEDFYDEPATVFNQVTRFLELPDRPLQNARRYNYHAASGMEPATRSALHEFFAEPVADVEKLLGREMGWLQ</sequence>
<dbReference type="GO" id="GO:0008146">
    <property type="term" value="F:sulfotransferase activity"/>
    <property type="evidence" value="ECO:0007669"/>
    <property type="project" value="InterPro"/>
</dbReference>
<reference evidence="4" key="1">
    <citation type="submission" date="2021-11" db="EMBL/GenBank/DDBJ databases">
        <title>Streptomyces corallinus and Kineosporia corallina sp. nov., two new coral-derived marine actinobacteria.</title>
        <authorList>
            <person name="Buangrab K."/>
            <person name="Sutthacheep M."/>
            <person name="Yeemin T."/>
            <person name="Harunari E."/>
            <person name="Igarashi Y."/>
            <person name="Sripreechasak P."/>
            <person name="Kanchanasin P."/>
            <person name="Tanasupawat S."/>
            <person name="Phongsopitanun W."/>
        </authorList>
    </citation>
    <scope>NUCLEOTIDE SEQUENCE</scope>
    <source>
        <strain evidence="4">JCM 31032</strain>
    </source>
</reference>
<accession>A0A9X1NHY6</accession>
<name>A0A9X1NHY6_9ACTN</name>
<keyword evidence="2" id="KW-0325">Glycoprotein</keyword>
<dbReference type="EMBL" id="JAJOMB010000021">
    <property type="protein sequence ID" value="MCD5315352.1"/>
    <property type="molecule type" value="Genomic_DNA"/>
</dbReference>
<keyword evidence="5" id="KW-1185">Reference proteome</keyword>
<evidence type="ECO:0000259" key="3">
    <source>
        <dbReference type="Pfam" id="PF00685"/>
    </source>
</evidence>
<keyword evidence="1" id="KW-0808">Transferase</keyword>
<comment type="caution">
    <text evidence="4">The sequence shown here is derived from an EMBL/GenBank/DDBJ whole genome shotgun (WGS) entry which is preliminary data.</text>
</comment>
<evidence type="ECO:0000313" key="4">
    <source>
        <dbReference type="EMBL" id="MCD5315352.1"/>
    </source>
</evidence>
<evidence type="ECO:0000256" key="1">
    <source>
        <dbReference type="ARBA" id="ARBA00022679"/>
    </source>
</evidence>
<dbReference type="Gene3D" id="3.40.50.300">
    <property type="entry name" value="P-loop containing nucleotide triphosphate hydrolases"/>
    <property type="match status" value="1"/>
</dbReference>
<dbReference type="InterPro" id="IPR000863">
    <property type="entry name" value="Sulfotransferase_dom"/>
</dbReference>
<dbReference type="PANTHER" id="PTHR10605:SF56">
    <property type="entry name" value="BIFUNCTIONAL HEPARAN SULFATE N-DEACETYLASE_N-SULFOTRANSFERASE"/>
    <property type="match status" value="1"/>
</dbReference>
<dbReference type="Pfam" id="PF00685">
    <property type="entry name" value="Sulfotransfer_1"/>
    <property type="match status" value="1"/>
</dbReference>
<dbReference type="PANTHER" id="PTHR10605">
    <property type="entry name" value="HEPARAN SULFATE SULFOTRANSFERASE"/>
    <property type="match status" value="1"/>
</dbReference>
<dbReference type="InterPro" id="IPR037359">
    <property type="entry name" value="NST/OST"/>
</dbReference>
<proteinExistence type="predicted"/>
<dbReference type="SUPFAM" id="SSF52540">
    <property type="entry name" value="P-loop containing nucleoside triphosphate hydrolases"/>
    <property type="match status" value="1"/>
</dbReference>
<dbReference type="RefSeq" id="WP_231448154.1">
    <property type="nucleotide sequence ID" value="NZ_JAJOMB010000021.1"/>
</dbReference>
<evidence type="ECO:0000256" key="2">
    <source>
        <dbReference type="ARBA" id="ARBA00023180"/>
    </source>
</evidence>
<protein>
    <submittedName>
        <fullName evidence="4">Sulfotransferase domain-containing protein</fullName>
    </submittedName>
</protein>
<gene>
    <name evidence="4" type="ORF">LR394_31070</name>
</gene>